<evidence type="ECO:0000313" key="3">
    <source>
        <dbReference type="Proteomes" id="UP000240419"/>
    </source>
</evidence>
<keyword evidence="2" id="KW-0723">Serine/threonine-protein kinase</keyword>
<proteinExistence type="predicted"/>
<comment type="caution">
    <text evidence="2">The sequence shown here is derived from an EMBL/GenBank/DDBJ whole genome shotgun (WGS) entry which is preliminary data.</text>
</comment>
<protein>
    <submittedName>
        <fullName evidence="2">Serine/threonine protein kinase</fullName>
    </submittedName>
</protein>
<sequence>MRQVERERGLRKGTILQKAYRIKKTISTSELSNVYVVYHMKSKRTLILKEFFPQSLAMRDLDHVKVMCRMPSLKSKFEMLLESFWQEASLHKELKHANIIGYIDHFAENGTGYLVVDYCKGKTLDEYVFAQAELDVGAFLHQTVLPLFDGLDYLHKKGIIHRDIKPKNILVTEAGQPVLIDFGSAIYFVSDEPKPIVTTEGYSPLEFYSGQSKQGVVSDIYSLAATLYYCLTKERPVDVAARVIEDHLPSLRTINPEVPLLLANVIMWGLAVDSKKRCPTLKLFATAIRAEHLLWKGKTRFSLRKLPH</sequence>
<dbReference type="PANTHER" id="PTHR24361">
    <property type="entry name" value="MITOGEN-ACTIVATED KINASE KINASE KINASE"/>
    <property type="match status" value="1"/>
</dbReference>
<dbReference type="GO" id="GO:0005524">
    <property type="term" value="F:ATP binding"/>
    <property type="evidence" value="ECO:0007669"/>
    <property type="project" value="InterPro"/>
</dbReference>
<dbReference type="AlphaFoldDB" id="A0A2P7UZI8"/>
<dbReference type="InterPro" id="IPR011009">
    <property type="entry name" value="Kinase-like_dom_sf"/>
</dbReference>
<dbReference type="SMART" id="SM00220">
    <property type="entry name" value="S_TKc"/>
    <property type="match status" value="1"/>
</dbReference>
<dbReference type="Gene3D" id="3.30.200.20">
    <property type="entry name" value="Phosphorylase Kinase, domain 1"/>
    <property type="match status" value="1"/>
</dbReference>
<dbReference type="SUPFAM" id="SSF56112">
    <property type="entry name" value="Protein kinase-like (PK-like)"/>
    <property type="match status" value="1"/>
</dbReference>
<reference evidence="2 3" key="1">
    <citation type="submission" date="2018-03" db="EMBL/GenBank/DDBJ databases">
        <title>Brevisbacillus phylogenomics.</title>
        <authorList>
            <person name="Dunlap C."/>
        </authorList>
    </citation>
    <scope>NUCLEOTIDE SEQUENCE [LARGE SCALE GENOMIC DNA]</scope>
    <source>
        <strain evidence="2 3">NRRL NRS-1210</strain>
    </source>
</reference>
<dbReference type="PROSITE" id="PS00108">
    <property type="entry name" value="PROTEIN_KINASE_ST"/>
    <property type="match status" value="1"/>
</dbReference>
<accession>A0A2P7UZI8</accession>
<dbReference type="GO" id="GO:0004674">
    <property type="term" value="F:protein serine/threonine kinase activity"/>
    <property type="evidence" value="ECO:0007669"/>
    <property type="project" value="UniProtKB-KW"/>
</dbReference>
<keyword evidence="2" id="KW-0808">Transferase</keyword>
<dbReference type="PROSITE" id="PS50011">
    <property type="entry name" value="PROTEIN_KINASE_DOM"/>
    <property type="match status" value="1"/>
</dbReference>
<feature type="domain" description="Protein kinase" evidence="1">
    <location>
        <begin position="20"/>
        <end position="295"/>
    </location>
</feature>
<keyword evidence="2" id="KW-0418">Kinase</keyword>
<dbReference type="InterPro" id="IPR000719">
    <property type="entry name" value="Prot_kinase_dom"/>
</dbReference>
<evidence type="ECO:0000313" key="2">
    <source>
        <dbReference type="EMBL" id="PSJ92388.1"/>
    </source>
</evidence>
<organism evidence="2 3">
    <name type="scientific">Brevibacillus fortis</name>
    <dbReference type="NCBI Taxonomy" id="2126352"/>
    <lineage>
        <taxon>Bacteria</taxon>
        <taxon>Bacillati</taxon>
        <taxon>Bacillota</taxon>
        <taxon>Bacilli</taxon>
        <taxon>Bacillales</taxon>
        <taxon>Paenibacillaceae</taxon>
        <taxon>Brevibacillus</taxon>
    </lineage>
</organism>
<dbReference type="Proteomes" id="UP000240419">
    <property type="component" value="Unassembled WGS sequence"/>
</dbReference>
<dbReference type="RefSeq" id="WP_106840499.1">
    <property type="nucleotide sequence ID" value="NZ_JBCNIW010000045.1"/>
</dbReference>
<dbReference type="EMBL" id="PXZM01000033">
    <property type="protein sequence ID" value="PSJ92388.1"/>
    <property type="molecule type" value="Genomic_DNA"/>
</dbReference>
<dbReference type="CDD" id="cd14014">
    <property type="entry name" value="STKc_PknB_like"/>
    <property type="match status" value="1"/>
</dbReference>
<evidence type="ECO:0000259" key="1">
    <source>
        <dbReference type="PROSITE" id="PS50011"/>
    </source>
</evidence>
<name>A0A2P7UZI8_9BACL</name>
<dbReference type="OrthoDB" id="9788659at2"/>
<gene>
    <name evidence="2" type="ORF">C7R93_20195</name>
</gene>
<dbReference type="Pfam" id="PF00069">
    <property type="entry name" value="Pkinase"/>
    <property type="match status" value="1"/>
</dbReference>
<dbReference type="InterPro" id="IPR053235">
    <property type="entry name" value="Ser_Thr_kinase"/>
</dbReference>
<keyword evidence="3" id="KW-1185">Reference proteome</keyword>
<dbReference type="Gene3D" id="1.10.510.10">
    <property type="entry name" value="Transferase(Phosphotransferase) domain 1"/>
    <property type="match status" value="1"/>
</dbReference>
<dbReference type="InterPro" id="IPR008271">
    <property type="entry name" value="Ser/Thr_kinase_AS"/>
</dbReference>
<dbReference type="GO" id="GO:0005737">
    <property type="term" value="C:cytoplasm"/>
    <property type="evidence" value="ECO:0007669"/>
    <property type="project" value="TreeGrafter"/>
</dbReference>